<sequence length="95" mass="10422">MGYVAAGRYNRTTGALQHPIDAVGPAAGAARPLSPARRDVVMRFVDRLTLALTLVLIDTLVLVIPLAALLIAYVLLARPAWFRDWVDRLYRDGPP</sequence>
<comment type="caution">
    <text evidence="2">The sequence shown here is derived from an EMBL/GenBank/DDBJ whole genome shotgun (WGS) entry which is preliminary data.</text>
</comment>
<keyword evidence="1" id="KW-0472">Membrane</keyword>
<protein>
    <submittedName>
        <fullName evidence="2">Uncharacterized protein</fullName>
    </submittedName>
</protein>
<dbReference type="RefSeq" id="WP_369666542.1">
    <property type="nucleotide sequence ID" value="NZ_JBDKXB010000006.1"/>
</dbReference>
<accession>A0ABV4BEA3</accession>
<dbReference type="EMBL" id="JBDKXB010000006">
    <property type="protein sequence ID" value="MEY6432159.1"/>
    <property type="molecule type" value="Genomic_DNA"/>
</dbReference>
<evidence type="ECO:0000313" key="3">
    <source>
        <dbReference type="Proteomes" id="UP001564408"/>
    </source>
</evidence>
<evidence type="ECO:0000256" key="1">
    <source>
        <dbReference type="SAM" id="Phobius"/>
    </source>
</evidence>
<dbReference type="Proteomes" id="UP001564408">
    <property type="component" value="Unassembled WGS sequence"/>
</dbReference>
<feature type="transmembrane region" description="Helical" evidence="1">
    <location>
        <begin position="48"/>
        <end position="76"/>
    </location>
</feature>
<keyword evidence="1" id="KW-1133">Transmembrane helix</keyword>
<name>A0ABV4BEA3_9GAMM</name>
<keyword evidence="1" id="KW-0812">Transmembrane</keyword>
<keyword evidence="3" id="KW-1185">Reference proteome</keyword>
<gene>
    <name evidence="2" type="ORF">ABC977_07010</name>
</gene>
<proteinExistence type="predicted"/>
<reference evidence="2 3" key="1">
    <citation type="submission" date="2024-05" db="EMBL/GenBank/DDBJ databases">
        <title>Genome Sequence and Characterization of the New Strain Purple Sulfur Bacterium of Genus Thioalkalicoccus.</title>
        <authorList>
            <person name="Bryantseva I.A."/>
            <person name="Kyndt J.A."/>
            <person name="Imhoff J.F."/>
        </authorList>
    </citation>
    <scope>NUCLEOTIDE SEQUENCE [LARGE SCALE GENOMIC DNA]</scope>
    <source>
        <strain evidence="2 3">Um2</strain>
    </source>
</reference>
<evidence type="ECO:0000313" key="2">
    <source>
        <dbReference type="EMBL" id="MEY6432159.1"/>
    </source>
</evidence>
<organism evidence="2 3">
    <name type="scientific">Thioalkalicoccus limnaeus</name>
    <dbReference type="NCBI Taxonomy" id="120681"/>
    <lineage>
        <taxon>Bacteria</taxon>
        <taxon>Pseudomonadati</taxon>
        <taxon>Pseudomonadota</taxon>
        <taxon>Gammaproteobacteria</taxon>
        <taxon>Chromatiales</taxon>
        <taxon>Chromatiaceae</taxon>
        <taxon>Thioalkalicoccus</taxon>
    </lineage>
</organism>